<dbReference type="AlphaFoldDB" id="A0A3D8QN59"/>
<proteinExistence type="predicted"/>
<feature type="compositionally biased region" description="Polar residues" evidence="2">
    <location>
        <begin position="13"/>
        <end position="22"/>
    </location>
</feature>
<dbReference type="RefSeq" id="XP_026599424.1">
    <property type="nucleotide sequence ID" value="XM_026752362.1"/>
</dbReference>
<organism evidence="3 4">
    <name type="scientific">Aspergillus mulundensis</name>
    <dbReference type="NCBI Taxonomy" id="1810919"/>
    <lineage>
        <taxon>Eukaryota</taxon>
        <taxon>Fungi</taxon>
        <taxon>Dikarya</taxon>
        <taxon>Ascomycota</taxon>
        <taxon>Pezizomycotina</taxon>
        <taxon>Eurotiomycetes</taxon>
        <taxon>Eurotiomycetidae</taxon>
        <taxon>Eurotiales</taxon>
        <taxon>Aspergillaceae</taxon>
        <taxon>Aspergillus</taxon>
        <taxon>Aspergillus subgen. Nidulantes</taxon>
    </lineage>
</organism>
<comment type="caution">
    <text evidence="3">The sequence shown here is derived from an EMBL/GenBank/DDBJ whole genome shotgun (WGS) entry which is preliminary data.</text>
</comment>
<name>A0A3D8QN59_9EURO</name>
<protein>
    <submittedName>
        <fullName evidence="3">Uncharacterized protein</fullName>
    </submittedName>
</protein>
<sequence>MSAGKGKAPVRGDTTTQGNRSSNKLEWKIPDGADTIDDNDLPSFKFTIPQGFDRNVLNFTRMPKLGEACMGGTVDKADKTITGRSCTGTLIATYHSPCMVWVTPPEGQEDTFVPCTSDDADQIATWKDEHRPGDIAFGWWWNRKTNQYYKGIGTVKYCRRNGNLLIVDPFSRDDPRHDLNFPPGTWRMLEIERLLYIGDTDQAEELRRKLSEKEEKARQLYKLRLYVVEDTVEDLTLRTKNYTMRKKPLPPRPTGFLEEMMVKKGFGPQ</sequence>
<accession>A0A3D8QN59</accession>
<feature type="coiled-coil region" evidence="1">
    <location>
        <begin position="196"/>
        <end position="223"/>
    </location>
</feature>
<reference evidence="3 4" key="1">
    <citation type="journal article" date="2018" name="IMA Fungus">
        <title>IMA Genome-F 9: Draft genome sequence of Annulohypoxylon stygium, Aspergillus mulundensis, Berkeleyomyces basicola (syn. Thielaviopsis basicola), Ceratocystis smalleyi, two Cercospora beticola strains, Coleophoma cylindrospora, Fusarium fracticaudum, Phialophora cf. hyalina, and Morchella septimelata.</title>
        <authorList>
            <person name="Wingfield B.D."/>
            <person name="Bills G.F."/>
            <person name="Dong Y."/>
            <person name="Huang W."/>
            <person name="Nel W.J."/>
            <person name="Swalarsk-Parry B.S."/>
            <person name="Vaghefi N."/>
            <person name="Wilken P.M."/>
            <person name="An Z."/>
            <person name="de Beer Z.W."/>
            <person name="De Vos L."/>
            <person name="Chen L."/>
            <person name="Duong T.A."/>
            <person name="Gao Y."/>
            <person name="Hammerbacher A."/>
            <person name="Kikkert J.R."/>
            <person name="Li Y."/>
            <person name="Li H."/>
            <person name="Li K."/>
            <person name="Li Q."/>
            <person name="Liu X."/>
            <person name="Ma X."/>
            <person name="Naidoo K."/>
            <person name="Pethybridge S.J."/>
            <person name="Sun J."/>
            <person name="Steenkamp E.T."/>
            <person name="van der Nest M.A."/>
            <person name="van Wyk S."/>
            <person name="Wingfield M.J."/>
            <person name="Xiong C."/>
            <person name="Yue Q."/>
            <person name="Zhang X."/>
        </authorList>
    </citation>
    <scope>NUCLEOTIDE SEQUENCE [LARGE SCALE GENOMIC DNA]</scope>
    <source>
        <strain evidence="3 4">DSM 5745</strain>
    </source>
</reference>
<evidence type="ECO:0000256" key="1">
    <source>
        <dbReference type="SAM" id="Coils"/>
    </source>
</evidence>
<evidence type="ECO:0000256" key="2">
    <source>
        <dbReference type="SAM" id="MobiDB-lite"/>
    </source>
</evidence>
<keyword evidence="4" id="KW-1185">Reference proteome</keyword>
<gene>
    <name evidence="3" type="ORF">DSM5745_10346</name>
</gene>
<dbReference type="EMBL" id="PVWQ01000015">
    <property type="protein sequence ID" value="RDW63235.1"/>
    <property type="molecule type" value="Genomic_DNA"/>
</dbReference>
<dbReference type="GeneID" id="38120716"/>
<keyword evidence="1" id="KW-0175">Coiled coil</keyword>
<feature type="region of interest" description="Disordered" evidence="2">
    <location>
        <begin position="1"/>
        <end position="32"/>
    </location>
</feature>
<evidence type="ECO:0000313" key="3">
    <source>
        <dbReference type="EMBL" id="RDW63235.1"/>
    </source>
</evidence>
<dbReference type="Proteomes" id="UP000256690">
    <property type="component" value="Unassembled WGS sequence"/>
</dbReference>
<evidence type="ECO:0000313" key="4">
    <source>
        <dbReference type="Proteomes" id="UP000256690"/>
    </source>
</evidence>